<dbReference type="NCBIfam" id="NF041518">
    <property type="entry name" value="choice_anch_Q"/>
    <property type="match status" value="1"/>
</dbReference>
<dbReference type="Proteomes" id="UP000812270">
    <property type="component" value="Unassembled WGS sequence"/>
</dbReference>
<dbReference type="PROSITE" id="PS51257">
    <property type="entry name" value="PROKAR_LIPOPROTEIN"/>
    <property type="match status" value="1"/>
</dbReference>
<evidence type="ECO:0008006" key="3">
    <source>
        <dbReference type="Google" id="ProtNLM"/>
    </source>
</evidence>
<dbReference type="AlphaFoldDB" id="A0A9E2W375"/>
<sequence>MNKPFPIIITSFLCALLACKKDSFITSPEASIILSSDSLYFDTVFTSAGSVTQGIKIINNNDQKLKLTTVSLAGGLASPFKINIDGAAVPQMNDIEIEAKDSIYVFVIASINPTANNLPFIVEDSILLTYNGNKRYVKLSAWGQNAHFLKNKIIDVNTTWTNDLPYVILGGLQVKENAMLSIGKGCRVYAHADAPILIDGTLKVTGEKYDSMRVVFAGDRLDDPYRDYPGSWPGIFFRQTSKSNALQYATIRNAYQGIIMQQPNNVVVPNVSLDQCIIDNISDAGIIATKSSLTASNCLISNCGKNVFVQYGGDYKFTHCTIASISNSYVPHLSADVWLSDAYSQDGTTQTSSLSASFVNCIIWSEGGSITDEVIVNKTGSNPFAVNFTSCLWKVTTTPQNVTATNVFNQPPAFDSIDATKHFYNFRLKEISPAVNKGVPTTLAYDLDGNPRSVNTPDLGSYERQ</sequence>
<gene>
    <name evidence="1" type="ORF">KTO63_05060</name>
</gene>
<name>A0A9E2W375_9BACT</name>
<dbReference type="RefSeq" id="WP_217790140.1">
    <property type="nucleotide sequence ID" value="NZ_JAHSPG010000002.1"/>
</dbReference>
<evidence type="ECO:0000313" key="1">
    <source>
        <dbReference type="EMBL" id="MBV4356509.1"/>
    </source>
</evidence>
<evidence type="ECO:0000313" key="2">
    <source>
        <dbReference type="Proteomes" id="UP000812270"/>
    </source>
</evidence>
<organism evidence="1 2">
    <name type="scientific">Pinibacter aurantiacus</name>
    <dbReference type="NCBI Taxonomy" id="2851599"/>
    <lineage>
        <taxon>Bacteria</taxon>
        <taxon>Pseudomonadati</taxon>
        <taxon>Bacteroidota</taxon>
        <taxon>Chitinophagia</taxon>
        <taxon>Chitinophagales</taxon>
        <taxon>Chitinophagaceae</taxon>
        <taxon>Pinibacter</taxon>
    </lineage>
</organism>
<keyword evidence="2" id="KW-1185">Reference proteome</keyword>
<accession>A0A9E2W375</accession>
<reference evidence="1" key="1">
    <citation type="submission" date="2021-06" db="EMBL/GenBank/DDBJ databases">
        <authorList>
            <person name="Huq M.A."/>
        </authorList>
    </citation>
    <scope>NUCLEOTIDE SEQUENCE</scope>
    <source>
        <strain evidence="1">MAH-26</strain>
    </source>
</reference>
<dbReference type="EMBL" id="JAHSPG010000002">
    <property type="protein sequence ID" value="MBV4356509.1"/>
    <property type="molecule type" value="Genomic_DNA"/>
</dbReference>
<protein>
    <recommendedName>
        <fullName evidence="3">Right-handed parallel beta-helix repeat-containing protein</fullName>
    </recommendedName>
</protein>
<proteinExistence type="predicted"/>
<dbReference type="InterPro" id="IPR059226">
    <property type="entry name" value="Choice_anch_Q_dom"/>
</dbReference>
<comment type="caution">
    <text evidence="1">The sequence shown here is derived from an EMBL/GenBank/DDBJ whole genome shotgun (WGS) entry which is preliminary data.</text>
</comment>